<evidence type="ECO:0000313" key="2">
    <source>
        <dbReference type="EMBL" id="KAG1334200.1"/>
    </source>
</evidence>
<dbReference type="Proteomes" id="UP000797356">
    <property type="component" value="Chromosome 3"/>
</dbReference>
<sequence>MDGSSGRQEMAKRKPLIGGERGWRGNRRIEGSERKEGGGREEAARGREGVAGEPKSLRFEVAEDDRRFRKEGKR</sequence>
<keyword evidence="3" id="KW-1185">Reference proteome</keyword>
<feature type="region of interest" description="Disordered" evidence="1">
    <location>
        <begin position="1"/>
        <end position="74"/>
    </location>
</feature>
<name>A0A8K0I1M9_COCNU</name>
<comment type="caution">
    <text evidence="2">The sequence shown here is derived from an EMBL/GenBank/DDBJ whole genome shotgun (WGS) entry which is preliminary data.</text>
</comment>
<feature type="compositionally biased region" description="Basic and acidic residues" evidence="1">
    <location>
        <begin position="21"/>
        <end position="74"/>
    </location>
</feature>
<evidence type="ECO:0000313" key="3">
    <source>
        <dbReference type="Proteomes" id="UP000797356"/>
    </source>
</evidence>
<organism evidence="2 3">
    <name type="scientific">Cocos nucifera</name>
    <name type="common">Coconut palm</name>
    <dbReference type="NCBI Taxonomy" id="13894"/>
    <lineage>
        <taxon>Eukaryota</taxon>
        <taxon>Viridiplantae</taxon>
        <taxon>Streptophyta</taxon>
        <taxon>Embryophyta</taxon>
        <taxon>Tracheophyta</taxon>
        <taxon>Spermatophyta</taxon>
        <taxon>Magnoliopsida</taxon>
        <taxon>Liliopsida</taxon>
        <taxon>Arecaceae</taxon>
        <taxon>Arecoideae</taxon>
        <taxon>Cocoseae</taxon>
        <taxon>Attaleinae</taxon>
        <taxon>Cocos</taxon>
    </lineage>
</organism>
<dbReference type="AlphaFoldDB" id="A0A8K0I1M9"/>
<proteinExistence type="predicted"/>
<evidence type="ECO:0000256" key="1">
    <source>
        <dbReference type="SAM" id="MobiDB-lite"/>
    </source>
</evidence>
<gene>
    <name evidence="2" type="ORF">COCNU_03G003190</name>
</gene>
<reference evidence="2" key="2">
    <citation type="submission" date="2019-07" db="EMBL/GenBank/DDBJ databases">
        <authorList>
            <person name="Yang Y."/>
            <person name="Bocs S."/>
            <person name="Baudouin L."/>
        </authorList>
    </citation>
    <scope>NUCLEOTIDE SEQUENCE</scope>
    <source>
        <tissue evidence="2">Spear leaf of Hainan Tall coconut</tissue>
    </source>
</reference>
<accession>A0A8K0I1M9</accession>
<protein>
    <submittedName>
        <fullName evidence="2">Uncharacterized protein</fullName>
    </submittedName>
</protein>
<reference evidence="2" key="1">
    <citation type="journal article" date="2017" name="Gigascience">
        <title>The genome draft of coconut (Cocos nucifera).</title>
        <authorList>
            <person name="Xiao Y."/>
            <person name="Xu P."/>
            <person name="Fan H."/>
            <person name="Baudouin L."/>
            <person name="Xia W."/>
            <person name="Bocs S."/>
            <person name="Xu J."/>
            <person name="Li Q."/>
            <person name="Guo A."/>
            <person name="Zhou L."/>
            <person name="Li J."/>
            <person name="Wu Y."/>
            <person name="Ma Z."/>
            <person name="Armero A."/>
            <person name="Issali A.E."/>
            <person name="Liu N."/>
            <person name="Peng M."/>
            <person name="Yang Y."/>
        </authorList>
    </citation>
    <scope>NUCLEOTIDE SEQUENCE</scope>
    <source>
        <tissue evidence="2">Spear leaf of Hainan Tall coconut</tissue>
    </source>
</reference>
<dbReference type="EMBL" id="CM017874">
    <property type="protein sequence ID" value="KAG1334200.1"/>
    <property type="molecule type" value="Genomic_DNA"/>
</dbReference>